<keyword evidence="4" id="KW-1185">Reference proteome</keyword>
<feature type="coiled-coil region" evidence="1">
    <location>
        <begin position="229"/>
        <end position="275"/>
    </location>
</feature>
<dbReference type="InterPro" id="IPR027417">
    <property type="entry name" value="P-loop_NTPase"/>
</dbReference>
<feature type="coiled-coil region" evidence="1">
    <location>
        <begin position="323"/>
        <end position="361"/>
    </location>
</feature>
<keyword evidence="1" id="KW-0175">Coiled coil</keyword>
<name>A0A9P6L9Q8_9AGAM</name>
<dbReference type="OrthoDB" id="8954335at2759"/>
<reference evidence="3" key="1">
    <citation type="journal article" date="2020" name="Nat. Commun.">
        <title>Large-scale genome sequencing of mycorrhizal fungi provides insights into the early evolution of symbiotic traits.</title>
        <authorList>
            <person name="Miyauchi S."/>
            <person name="Kiss E."/>
            <person name="Kuo A."/>
            <person name="Drula E."/>
            <person name="Kohler A."/>
            <person name="Sanchez-Garcia M."/>
            <person name="Morin E."/>
            <person name="Andreopoulos B."/>
            <person name="Barry K.W."/>
            <person name="Bonito G."/>
            <person name="Buee M."/>
            <person name="Carver A."/>
            <person name="Chen C."/>
            <person name="Cichocki N."/>
            <person name="Clum A."/>
            <person name="Culley D."/>
            <person name="Crous P.W."/>
            <person name="Fauchery L."/>
            <person name="Girlanda M."/>
            <person name="Hayes R.D."/>
            <person name="Keri Z."/>
            <person name="LaButti K."/>
            <person name="Lipzen A."/>
            <person name="Lombard V."/>
            <person name="Magnuson J."/>
            <person name="Maillard F."/>
            <person name="Murat C."/>
            <person name="Nolan M."/>
            <person name="Ohm R.A."/>
            <person name="Pangilinan J."/>
            <person name="Pereira M.F."/>
            <person name="Perotto S."/>
            <person name="Peter M."/>
            <person name="Pfister S."/>
            <person name="Riley R."/>
            <person name="Sitrit Y."/>
            <person name="Stielow J.B."/>
            <person name="Szollosi G."/>
            <person name="Zifcakova L."/>
            <person name="Stursova M."/>
            <person name="Spatafora J.W."/>
            <person name="Tedersoo L."/>
            <person name="Vaario L.M."/>
            <person name="Yamada A."/>
            <person name="Yan M."/>
            <person name="Wang P."/>
            <person name="Xu J."/>
            <person name="Bruns T."/>
            <person name="Baldrian P."/>
            <person name="Vilgalys R."/>
            <person name="Dunand C."/>
            <person name="Henrissat B."/>
            <person name="Grigoriev I.V."/>
            <person name="Hibbett D."/>
            <person name="Nagy L.G."/>
            <person name="Martin F.M."/>
        </authorList>
    </citation>
    <scope>NUCLEOTIDE SEQUENCE</scope>
    <source>
        <strain evidence="3">UH-Tt-Lm1</strain>
    </source>
</reference>
<sequence>MYDRSLEPGATPEAPILIAVMGATGSGKTSFINLASHSNLQVGASLRSCTDEVQLADEFTLDGRHVVLVDTPGFDDTTKSDTDVLRMIADFLATTYENIRKMAGSKLAGVIYVHRISDKRFNGIAGRNFKIFRELCGESNLKNVILATNMWDEVPHEVGKARERELASVFLKPALDKGAQMACHHNTEQSAHDIIRRIMNNHPVILQIQRELVDESKDIANTAAGEAINVELTEEKKRHEAALDQLLEETMRMIEEKNEETRRVLEEERRSLEEVMWIVMEESEEIASQYIQELEWTEMKMQHVEAQARLDREQAEMEHKVQMVLLNDRLQEAEVEAELERLNMEREIRQLEAQLNSSGGNDSSCVIM</sequence>
<comment type="caution">
    <text evidence="3">The sequence shown here is derived from an EMBL/GenBank/DDBJ whole genome shotgun (WGS) entry which is preliminary data.</text>
</comment>
<dbReference type="PANTHER" id="PTHR10903">
    <property type="entry name" value="GTPASE, IMAP FAMILY MEMBER-RELATED"/>
    <property type="match status" value="1"/>
</dbReference>
<keyword evidence="3" id="KW-0378">Hydrolase</keyword>
<protein>
    <submittedName>
        <fullName evidence="3">P-loop containing nucleoside triphosphate hydrolase protein</fullName>
    </submittedName>
</protein>
<evidence type="ECO:0000313" key="4">
    <source>
        <dbReference type="Proteomes" id="UP000736335"/>
    </source>
</evidence>
<evidence type="ECO:0000259" key="2">
    <source>
        <dbReference type="Pfam" id="PF01926"/>
    </source>
</evidence>
<dbReference type="Pfam" id="PF01926">
    <property type="entry name" value="MMR_HSR1"/>
    <property type="match status" value="1"/>
</dbReference>
<dbReference type="PANTHER" id="PTHR10903:SF184">
    <property type="entry name" value="GTP-BINDING PROTEIN A"/>
    <property type="match status" value="1"/>
</dbReference>
<reference evidence="3" key="2">
    <citation type="submission" date="2020-11" db="EMBL/GenBank/DDBJ databases">
        <authorList>
            <consortium name="DOE Joint Genome Institute"/>
            <person name="Kuo A."/>
            <person name="Miyauchi S."/>
            <person name="Kiss E."/>
            <person name="Drula E."/>
            <person name="Kohler A."/>
            <person name="Sanchez-Garcia M."/>
            <person name="Andreopoulos B."/>
            <person name="Barry K.W."/>
            <person name="Bonito G."/>
            <person name="Buee M."/>
            <person name="Carver A."/>
            <person name="Chen C."/>
            <person name="Cichocki N."/>
            <person name="Clum A."/>
            <person name="Culley D."/>
            <person name="Crous P.W."/>
            <person name="Fauchery L."/>
            <person name="Girlanda M."/>
            <person name="Hayes R."/>
            <person name="Keri Z."/>
            <person name="Labutti K."/>
            <person name="Lipzen A."/>
            <person name="Lombard V."/>
            <person name="Magnuson J."/>
            <person name="Maillard F."/>
            <person name="Morin E."/>
            <person name="Murat C."/>
            <person name="Nolan M."/>
            <person name="Ohm R."/>
            <person name="Pangilinan J."/>
            <person name="Pereira M."/>
            <person name="Perotto S."/>
            <person name="Peter M."/>
            <person name="Riley R."/>
            <person name="Sitrit Y."/>
            <person name="Stielow B."/>
            <person name="Szollosi G."/>
            <person name="Zifcakova L."/>
            <person name="Stursova M."/>
            <person name="Spatafora J.W."/>
            <person name="Tedersoo L."/>
            <person name="Vaario L.-M."/>
            <person name="Yamada A."/>
            <person name="Yan M."/>
            <person name="Wang P."/>
            <person name="Xu J."/>
            <person name="Bruns T."/>
            <person name="Baldrian P."/>
            <person name="Vilgalys R."/>
            <person name="Henrissat B."/>
            <person name="Grigoriev I.V."/>
            <person name="Hibbett D."/>
            <person name="Nagy L.G."/>
            <person name="Martin F.M."/>
        </authorList>
    </citation>
    <scope>NUCLEOTIDE SEQUENCE</scope>
    <source>
        <strain evidence="3">UH-Tt-Lm1</strain>
    </source>
</reference>
<gene>
    <name evidence="3" type="ORF">BJ322DRAFT_1105516</name>
</gene>
<organism evidence="3 4">
    <name type="scientific">Thelephora terrestris</name>
    <dbReference type="NCBI Taxonomy" id="56493"/>
    <lineage>
        <taxon>Eukaryota</taxon>
        <taxon>Fungi</taxon>
        <taxon>Dikarya</taxon>
        <taxon>Basidiomycota</taxon>
        <taxon>Agaricomycotina</taxon>
        <taxon>Agaricomycetes</taxon>
        <taxon>Thelephorales</taxon>
        <taxon>Thelephoraceae</taxon>
        <taxon>Thelephora</taxon>
    </lineage>
</organism>
<evidence type="ECO:0000256" key="1">
    <source>
        <dbReference type="SAM" id="Coils"/>
    </source>
</evidence>
<dbReference type="EMBL" id="WIUZ02000003">
    <property type="protein sequence ID" value="KAF9789658.1"/>
    <property type="molecule type" value="Genomic_DNA"/>
</dbReference>
<accession>A0A9P6L9Q8</accession>
<dbReference type="InterPro" id="IPR006073">
    <property type="entry name" value="GTP-bd"/>
</dbReference>
<dbReference type="CDD" id="cd00882">
    <property type="entry name" value="Ras_like_GTPase"/>
    <property type="match status" value="1"/>
</dbReference>
<dbReference type="Gene3D" id="3.40.50.300">
    <property type="entry name" value="P-loop containing nucleotide triphosphate hydrolases"/>
    <property type="match status" value="1"/>
</dbReference>
<dbReference type="SUPFAM" id="SSF52540">
    <property type="entry name" value="P-loop containing nucleoside triphosphate hydrolases"/>
    <property type="match status" value="1"/>
</dbReference>
<dbReference type="AlphaFoldDB" id="A0A9P6L9Q8"/>
<dbReference type="Proteomes" id="UP000736335">
    <property type="component" value="Unassembled WGS sequence"/>
</dbReference>
<dbReference type="InterPro" id="IPR045058">
    <property type="entry name" value="GIMA/IAN/Toc"/>
</dbReference>
<dbReference type="GO" id="GO:0016787">
    <property type="term" value="F:hydrolase activity"/>
    <property type="evidence" value="ECO:0007669"/>
    <property type="project" value="UniProtKB-KW"/>
</dbReference>
<evidence type="ECO:0000313" key="3">
    <source>
        <dbReference type="EMBL" id="KAF9789658.1"/>
    </source>
</evidence>
<feature type="domain" description="G" evidence="2">
    <location>
        <begin position="18"/>
        <end position="92"/>
    </location>
</feature>
<proteinExistence type="predicted"/>
<dbReference type="GO" id="GO:0005525">
    <property type="term" value="F:GTP binding"/>
    <property type="evidence" value="ECO:0007669"/>
    <property type="project" value="InterPro"/>
</dbReference>